<evidence type="ECO:0000313" key="14">
    <source>
        <dbReference type="EMBL" id="MCB6182421.1"/>
    </source>
</evidence>
<evidence type="ECO:0000256" key="7">
    <source>
        <dbReference type="ARBA" id="ARBA00023136"/>
    </source>
</evidence>
<evidence type="ECO:0000256" key="1">
    <source>
        <dbReference type="ARBA" id="ARBA00004117"/>
    </source>
</evidence>
<keyword evidence="7 11" id="KW-0472">Membrane</keyword>
<dbReference type="PIRSF" id="PIRSF004862">
    <property type="entry name" value="FliF"/>
    <property type="match status" value="1"/>
</dbReference>
<keyword evidence="5 11" id="KW-0812">Transmembrane</keyword>
<feature type="transmembrane region" description="Helical" evidence="11">
    <location>
        <begin position="458"/>
        <end position="479"/>
    </location>
</feature>
<evidence type="ECO:0000259" key="12">
    <source>
        <dbReference type="Pfam" id="PF01514"/>
    </source>
</evidence>
<keyword evidence="14" id="KW-0282">Flagellum</keyword>
<keyword evidence="8 9" id="KW-0975">Bacterial flagellum</keyword>
<dbReference type="Proteomes" id="UP001165395">
    <property type="component" value="Unassembled WGS sequence"/>
</dbReference>
<dbReference type="InterPro" id="IPR013556">
    <property type="entry name" value="Flag_M-ring_C"/>
</dbReference>
<evidence type="ECO:0000256" key="4">
    <source>
        <dbReference type="ARBA" id="ARBA00022475"/>
    </source>
</evidence>
<name>A0ABS8D2K9_9NEIS</name>
<feature type="domain" description="Flagellar M-ring N-terminal" evidence="12">
    <location>
        <begin position="46"/>
        <end position="219"/>
    </location>
</feature>
<gene>
    <name evidence="14" type="primary">fliF</name>
    <name evidence="14" type="ORF">LIN78_02485</name>
</gene>
<dbReference type="RefSeq" id="WP_227178124.1">
    <property type="nucleotide sequence ID" value="NZ_JAJBZT010000001.1"/>
</dbReference>
<feature type="transmembrane region" description="Helical" evidence="11">
    <location>
        <begin position="25"/>
        <end position="44"/>
    </location>
</feature>
<keyword evidence="14" id="KW-0966">Cell projection</keyword>
<keyword evidence="4" id="KW-1003">Cell membrane</keyword>
<evidence type="ECO:0000256" key="5">
    <source>
        <dbReference type="ARBA" id="ARBA00022692"/>
    </source>
</evidence>
<comment type="subcellular location">
    <subcellularLocation>
        <location evidence="1 9">Bacterial flagellum basal body</location>
    </subcellularLocation>
    <subcellularLocation>
        <location evidence="2">Cell membrane</location>
        <topology evidence="2">Multi-pass membrane protein</topology>
    </subcellularLocation>
</comment>
<dbReference type="Gene3D" id="3.30.300.30">
    <property type="match status" value="1"/>
</dbReference>
<feature type="compositionally biased region" description="Polar residues" evidence="10">
    <location>
        <begin position="276"/>
        <end position="285"/>
    </location>
</feature>
<evidence type="ECO:0000256" key="8">
    <source>
        <dbReference type="ARBA" id="ARBA00023143"/>
    </source>
</evidence>
<evidence type="ECO:0000313" key="15">
    <source>
        <dbReference type="Proteomes" id="UP001165395"/>
    </source>
</evidence>
<organism evidence="14 15">
    <name type="scientific">Leeia speluncae</name>
    <dbReference type="NCBI Taxonomy" id="2884804"/>
    <lineage>
        <taxon>Bacteria</taxon>
        <taxon>Pseudomonadati</taxon>
        <taxon>Pseudomonadota</taxon>
        <taxon>Betaproteobacteria</taxon>
        <taxon>Neisseriales</taxon>
        <taxon>Leeiaceae</taxon>
        <taxon>Leeia</taxon>
    </lineage>
</organism>
<dbReference type="Pfam" id="PF01514">
    <property type="entry name" value="YscJ_FliF"/>
    <property type="match status" value="1"/>
</dbReference>
<keyword evidence="14" id="KW-0969">Cilium</keyword>
<dbReference type="Pfam" id="PF08345">
    <property type="entry name" value="YscJ_FliF_C"/>
    <property type="match status" value="1"/>
</dbReference>
<evidence type="ECO:0000256" key="9">
    <source>
        <dbReference type="PIRNR" id="PIRNR004862"/>
    </source>
</evidence>
<dbReference type="PANTHER" id="PTHR30046">
    <property type="entry name" value="FLAGELLAR M-RING PROTEIN"/>
    <property type="match status" value="1"/>
</dbReference>
<dbReference type="NCBIfam" id="TIGR00206">
    <property type="entry name" value="fliF"/>
    <property type="match status" value="1"/>
</dbReference>
<dbReference type="PANTHER" id="PTHR30046:SF0">
    <property type="entry name" value="FLAGELLAR M-RING PROTEIN"/>
    <property type="match status" value="1"/>
</dbReference>
<evidence type="ECO:0000256" key="6">
    <source>
        <dbReference type="ARBA" id="ARBA00022989"/>
    </source>
</evidence>
<evidence type="ECO:0000256" key="3">
    <source>
        <dbReference type="ARBA" id="ARBA00007971"/>
    </source>
</evidence>
<accession>A0ABS8D2K9</accession>
<dbReference type="PRINTS" id="PR01009">
    <property type="entry name" value="FLGMRINGFLIF"/>
</dbReference>
<evidence type="ECO:0000259" key="13">
    <source>
        <dbReference type="Pfam" id="PF08345"/>
    </source>
</evidence>
<keyword evidence="6 11" id="KW-1133">Transmembrane helix</keyword>
<feature type="domain" description="Flagellar M-ring C-terminal" evidence="13">
    <location>
        <begin position="254"/>
        <end position="432"/>
    </location>
</feature>
<evidence type="ECO:0000256" key="2">
    <source>
        <dbReference type="ARBA" id="ARBA00004651"/>
    </source>
</evidence>
<comment type="similarity">
    <text evidence="3 9">Belongs to the FliF family.</text>
</comment>
<feature type="region of interest" description="Disordered" evidence="10">
    <location>
        <begin position="276"/>
        <end position="347"/>
    </location>
</feature>
<sequence length="581" mass="62342">MAQAFPQSLSSISTRFGQLSNQRKIGIMVAIAAVFALVIGVLMWSQTPSQKVLFSNLSDKDSGAVIASLEQMNIPYTIDSGNVIKVPEDQVYNVRLRLATQGLPKSGPAGFELLDNQRLGVSQFAEQVSYQRAIEGELARSIESIDAVESARVHLAFPKSTVFVREQQKPSASVLLNVRGGRILDDAQIAGVMHLVASSVPDLPVQNVTIVDQKGNLLSNDANSTGRNPGLDAKQLEYVHQVELSYTKRIEDILAAVWGKDNVKAQVTAQLDFAQTEQTSETYKPNPTPADATVRSQQTVETQGDNANGASGVPGALSNQPPGAATAPLVAQNQPGTTTASTAATNPNLKHRETTVNYEVDKTISHTLLPTGVVRRLSVAVVLNYKPKVTNGQSTYVPLTSAEVGQAENLVREAMGFNTQRGDTLNLVNAQFADSMPLVTPSMMEKITTVASTNWLDIARYTVVGLIVFYLFFGVLRPIMRDLTGASKRFEPQLAGAGGAAAGAATGEPGAAGEMVVGDDGVLVSVSEHQQSADELRQKAENEARLATYTENLATIKQMAKEDPRVVATIIREWMLKEESA</sequence>
<feature type="compositionally biased region" description="Polar residues" evidence="10">
    <location>
        <begin position="294"/>
        <end position="309"/>
    </location>
</feature>
<evidence type="ECO:0000256" key="10">
    <source>
        <dbReference type="SAM" id="MobiDB-lite"/>
    </source>
</evidence>
<proteinExistence type="inferred from homology"/>
<keyword evidence="15" id="KW-1185">Reference proteome</keyword>
<evidence type="ECO:0000256" key="11">
    <source>
        <dbReference type="SAM" id="Phobius"/>
    </source>
</evidence>
<dbReference type="EMBL" id="JAJBZT010000001">
    <property type="protein sequence ID" value="MCB6182421.1"/>
    <property type="molecule type" value="Genomic_DNA"/>
</dbReference>
<reference evidence="14" key="1">
    <citation type="submission" date="2021-10" db="EMBL/GenBank/DDBJ databases">
        <title>The complete genome sequence of Leeia sp. TBRC 13508.</title>
        <authorList>
            <person name="Charoenyingcharoen P."/>
            <person name="Yukphan P."/>
        </authorList>
    </citation>
    <scope>NUCLEOTIDE SEQUENCE</scope>
    <source>
        <strain evidence="14">TBRC 13508</strain>
    </source>
</reference>
<dbReference type="InterPro" id="IPR006182">
    <property type="entry name" value="FliF_N_dom"/>
</dbReference>
<comment type="function">
    <text evidence="9">The M ring may be actively involved in energy transduction.</text>
</comment>
<dbReference type="InterPro" id="IPR000067">
    <property type="entry name" value="FlgMring_FliF"/>
</dbReference>
<comment type="caution">
    <text evidence="14">The sequence shown here is derived from an EMBL/GenBank/DDBJ whole genome shotgun (WGS) entry which is preliminary data.</text>
</comment>
<protein>
    <recommendedName>
        <fullName evidence="9">Flagellar M-ring protein</fullName>
    </recommendedName>
</protein>
<dbReference type="InterPro" id="IPR045851">
    <property type="entry name" value="AMP-bd_C_sf"/>
</dbReference>
<dbReference type="InterPro" id="IPR043427">
    <property type="entry name" value="YscJ/FliF"/>
</dbReference>